<gene>
    <name evidence="2" type="primary">107359315</name>
</gene>
<keyword evidence="1" id="KW-0472">Membrane</keyword>
<protein>
    <submittedName>
        <fullName evidence="2">Uncharacterized protein</fullName>
    </submittedName>
</protein>
<dbReference type="Proteomes" id="UP000015104">
    <property type="component" value="Unassembled WGS sequence"/>
</dbReference>
<dbReference type="EMBL" id="CAEY01001129">
    <property type="status" value="NOT_ANNOTATED_CDS"/>
    <property type="molecule type" value="Genomic_DNA"/>
</dbReference>
<dbReference type="OMA" id="IAMDVMN"/>
<dbReference type="CDD" id="cd16021">
    <property type="entry name" value="ALP_like"/>
    <property type="match status" value="1"/>
</dbReference>
<sequence>MSRSKIQILFSIICLILAAVLLIINISTYNTVTQVFKKNVCYPQVVNNTDENEHAKLSNPGCVLPEIDPFDPVILPYIFNASFHCEQSTELTVISSDNRLVIQIPDDIDEDIDCYYSWVYRNGSDSSVSYGPVQVIPPTDGVQFGNDANVVNTSCIDQKTKQVIYRNVHFHVPTFKQVPLTNNDLHPSVIILVVESLSRLSYQRFMPAINQAMHDIGNFQHLKGLNRVEENSFPNSMALLAGRTITDEVASYYSGITWDHQLPYIWDTFKNSGYVTSFLEDQPMLGLFSFYSRGFRDPPVDFYPVEYWVHMYPNGTGNLFDNWDNPLRYCFEKAGSKLELFLTMCSKFAEDVINRQQKPYFLYAFHSQMTHDDFNNFQMVDQPVADFLHSLSPSVLNNSIVIFMGDHGPRMGRWVKPWGDQIETPYARVEGSLPFFAIRIPDSLDSKYPHLRKYLSLNEDRLTSWYDIHQILLDTAQGLFKPVGTRTKIPVAYSLFREEIPISRTCEDANISQDYCACNGRVGVNPTIRYWPIYAAKGLVHELQTIFQENNCGSNVTFDKILSGEYFYPRSNESWSTYERANFSIQVKPSQAVITAMVHRSKDANDYRWSPWKFHDPTNKLDSTEYTKYLTKLLCVDHVLENVNVTIV</sequence>
<reference evidence="2" key="2">
    <citation type="submission" date="2015-06" db="UniProtKB">
        <authorList>
            <consortium name="EnsemblMetazoa"/>
        </authorList>
    </citation>
    <scope>IDENTIFICATION</scope>
</reference>
<reference evidence="3" key="1">
    <citation type="submission" date="2011-08" db="EMBL/GenBank/DDBJ databases">
        <authorList>
            <person name="Rombauts S."/>
        </authorList>
    </citation>
    <scope>NUCLEOTIDE SEQUENCE</scope>
    <source>
        <strain evidence="3">London</strain>
    </source>
</reference>
<dbReference type="AlphaFoldDB" id="T1JZW7"/>
<dbReference type="PANTHER" id="PTHR10974">
    <property type="entry name" value="FI08016P-RELATED"/>
    <property type="match status" value="1"/>
</dbReference>
<dbReference type="STRING" id="32264.T1JZW7"/>
<dbReference type="EnsemblMetazoa" id="tetur03g05520.1">
    <property type="protein sequence ID" value="tetur03g05520.1"/>
    <property type="gene ID" value="tetur03g05520"/>
</dbReference>
<dbReference type="PANTHER" id="PTHR10974:SF6">
    <property type="entry name" value="PROTEIN CBG19234"/>
    <property type="match status" value="1"/>
</dbReference>
<evidence type="ECO:0000256" key="1">
    <source>
        <dbReference type="SAM" id="Phobius"/>
    </source>
</evidence>
<dbReference type="GO" id="GO:0005615">
    <property type="term" value="C:extracellular space"/>
    <property type="evidence" value="ECO:0007669"/>
    <property type="project" value="TreeGrafter"/>
</dbReference>
<dbReference type="HOGENOM" id="CLU_018076_2_1_1"/>
<accession>T1JZW7</accession>
<dbReference type="SUPFAM" id="SSF53649">
    <property type="entry name" value="Alkaline phosphatase-like"/>
    <property type="match status" value="1"/>
</dbReference>
<dbReference type="KEGG" id="tut:107359315"/>
<dbReference type="eggNOG" id="ENOG502QRYZ">
    <property type="taxonomic scope" value="Eukaryota"/>
</dbReference>
<evidence type="ECO:0000313" key="3">
    <source>
        <dbReference type="Proteomes" id="UP000015104"/>
    </source>
</evidence>
<feature type="transmembrane region" description="Helical" evidence="1">
    <location>
        <begin position="7"/>
        <end position="29"/>
    </location>
</feature>
<keyword evidence="3" id="KW-1185">Reference proteome</keyword>
<proteinExistence type="predicted"/>
<name>T1JZW7_TETUR</name>
<dbReference type="OrthoDB" id="6412187at2759"/>
<dbReference type="InterPro" id="IPR004245">
    <property type="entry name" value="DUF229"/>
</dbReference>
<organism evidence="2 3">
    <name type="scientific">Tetranychus urticae</name>
    <name type="common">Two-spotted spider mite</name>
    <dbReference type="NCBI Taxonomy" id="32264"/>
    <lineage>
        <taxon>Eukaryota</taxon>
        <taxon>Metazoa</taxon>
        <taxon>Ecdysozoa</taxon>
        <taxon>Arthropoda</taxon>
        <taxon>Chelicerata</taxon>
        <taxon>Arachnida</taxon>
        <taxon>Acari</taxon>
        <taxon>Acariformes</taxon>
        <taxon>Trombidiformes</taxon>
        <taxon>Prostigmata</taxon>
        <taxon>Eleutherengona</taxon>
        <taxon>Raphignathae</taxon>
        <taxon>Tetranychoidea</taxon>
        <taxon>Tetranychidae</taxon>
        <taxon>Tetranychus</taxon>
    </lineage>
</organism>
<keyword evidence="1" id="KW-1133">Transmembrane helix</keyword>
<keyword evidence="1" id="KW-0812">Transmembrane</keyword>
<dbReference type="Gene3D" id="3.40.720.10">
    <property type="entry name" value="Alkaline Phosphatase, subunit A"/>
    <property type="match status" value="1"/>
</dbReference>
<dbReference type="InterPro" id="IPR017850">
    <property type="entry name" value="Alkaline_phosphatase_core_sf"/>
</dbReference>
<evidence type="ECO:0000313" key="2">
    <source>
        <dbReference type="EnsemblMetazoa" id="tetur03g05520.1"/>
    </source>
</evidence>
<dbReference type="Pfam" id="PF02995">
    <property type="entry name" value="DUF229"/>
    <property type="match status" value="1"/>
</dbReference>